<name>A0ABW1T664_9ACTN</name>
<organism evidence="1 2">
    <name type="scientific">Longivirga aurantiaca</name>
    <dbReference type="NCBI Taxonomy" id="1837743"/>
    <lineage>
        <taxon>Bacteria</taxon>
        <taxon>Bacillati</taxon>
        <taxon>Actinomycetota</taxon>
        <taxon>Actinomycetes</taxon>
        <taxon>Sporichthyales</taxon>
        <taxon>Sporichthyaceae</taxon>
        <taxon>Longivirga</taxon>
    </lineage>
</organism>
<dbReference type="EMBL" id="JBHSTI010000038">
    <property type="protein sequence ID" value="MFC6239513.1"/>
    <property type="molecule type" value="Genomic_DNA"/>
</dbReference>
<gene>
    <name evidence="1" type="ORF">ACFQGU_16690</name>
</gene>
<sequence length="52" mass="5597">MFQSPGQCPQCERADLVRKGGKDQCPVCFYLQPCCDGGDLCGPGWTDTRATG</sequence>
<dbReference type="RefSeq" id="WP_386768833.1">
    <property type="nucleotide sequence ID" value="NZ_JBHSTI010000038.1"/>
</dbReference>
<evidence type="ECO:0000313" key="2">
    <source>
        <dbReference type="Proteomes" id="UP001596138"/>
    </source>
</evidence>
<dbReference type="Proteomes" id="UP001596138">
    <property type="component" value="Unassembled WGS sequence"/>
</dbReference>
<keyword evidence="2" id="KW-1185">Reference proteome</keyword>
<evidence type="ECO:0000313" key="1">
    <source>
        <dbReference type="EMBL" id="MFC6239513.1"/>
    </source>
</evidence>
<accession>A0ABW1T664</accession>
<reference evidence="2" key="1">
    <citation type="journal article" date="2019" name="Int. J. Syst. Evol. Microbiol.">
        <title>The Global Catalogue of Microorganisms (GCM) 10K type strain sequencing project: providing services to taxonomists for standard genome sequencing and annotation.</title>
        <authorList>
            <consortium name="The Broad Institute Genomics Platform"/>
            <consortium name="The Broad Institute Genome Sequencing Center for Infectious Disease"/>
            <person name="Wu L."/>
            <person name="Ma J."/>
        </authorList>
    </citation>
    <scope>NUCLEOTIDE SEQUENCE [LARGE SCALE GENOMIC DNA]</scope>
    <source>
        <strain evidence="2">CGMCC 4.7317</strain>
    </source>
</reference>
<comment type="caution">
    <text evidence="1">The sequence shown here is derived from an EMBL/GenBank/DDBJ whole genome shotgun (WGS) entry which is preliminary data.</text>
</comment>
<proteinExistence type="predicted"/>
<protein>
    <submittedName>
        <fullName evidence="1">Uncharacterized protein</fullName>
    </submittedName>
</protein>